<dbReference type="RefSeq" id="WP_322422974.1">
    <property type="nucleotide sequence ID" value="NZ_CP141058.1"/>
</dbReference>
<evidence type="ECO:0000256" key="1">
    <source>
        <dbReference type="ARBA" id="ARBA00006817"/>
    </source>
</evidence>
<name>A0ABU5K7K6_9ACTN</name>
<dbReference type="CDD" id="cd08899">
    <property type="entry name" value="SRPBCC_CalC_Aha1-like_6"/>
    <property type="match status" value="1"/>
</dbReference>
<organism evidence="3 4">
    <name type="scientific">Nocardioides renjunii</name>
    <dbReference type="NCBI Taxonomy" id="3095075"/>
    <lineage>
        <taxon>Bacteria</taxon>
        <taxon>Bacillati</taxon>
        <taxon>Actinomycetota</taxon>
        <taxon>Actinomycetes</taxon>
        <taxon>Propionibacteriales</taxon>
        <taxon>Nocardioidaceae</taxon>
        <taxon>Nocardioides</taxon>
    </lineage>
</organism>
<proteinExistence type="inferred from homology"/>
<dbReference type="Gene3D" id="3.30.530.20">
    <property type="match status" value="1"/>
</dbReference>
<evidence type="ECO:0000313" key="4">
    <source>
        <dbReference type="Proteomes" id="UP001291999"/>
    </source>
</evidence>
<accession>A0ABU5K7K6</accession>
<evidence type="ECO:0000259" key="2">
    <source>
        <dbReference type="Pfam" id="PF08327"/>
    </source>
</evidence>
<comment type="caution">
    <text evidence="3">The sequence shown here is derived from an EMBL/GenBank/DDBJ whole genome shotgun (WGS) entry which is preliminary data.</text>
</comment>
<keyword evidence="4" id="KW-1185">Reference proteome</keyword>
<gene>
    <name evidence="3" type="ORF">SFC79_01675</name>
</gene>
<dbReference type="Pfam" id="PF08327">
    <property type="entry name" value="AHSA1"/>
    <property type="match status" value="1"/>
</dbReference>
<feature type="domain" description="Activator of Hsp90 ATPase homologue 1/2-like C-terminal" evidence="2">
    <location>
        <begin position="30"/>
        <end position="146"/>
    </location>
</feature>
<dbReference type="InterPro" id="IPR013538">
    <property type="entry name" value="ASHA1/2-like_C"/>
</dbReference>
<dbReference type="EMBL" id="JAXQPW010000001">
    <property type="protein sequence ID" value="MDZ5660459.1"/>
    <property type="molecule type" value="Genomic_DNA"/>
</dbReference>
<dbReference type="SUPFAM" id="SSF55961">
    <property type="entry name" value="Bet v1-like"/>
    <property type="match status" value="1"/>
</dbReference>
<dbReference type="Proteomes" id="UP001291999">
    <property type="component" value="Unassembled WGS sequence"/>
</dbReference>
<reference evidence="3 4" key="1">
    <citation type="submission" date="2023-11" db="EMBL/GenBank/DDBJ databases">
        <title>Novel species in genus Nocardioides.</title>
        <authorList>
            <person name="Zhou H."/>
        </authorList>
    </citation>
    <scope>NUCLEOTIDE SEQUENCE [LARGE SCALE GENOMIC DNA]</scope>
    <source>
        <strain evidence="3 4">S-58</strain>
    </source>
</reference>
<comment type="similarity">
    <text evidence="1">Belongs to the AHA1 family.</text>
</comment>
<sequence length="174" mass="19212">MSTGTTAPHPTGRREERDGETFLVFERTFRAPIDDVWAAVTESDRLARWIGVWAGDPAAGSVAFRMTAEGDDVPEETIWVDECVPPRRLVMRSAQPDDPARLWAWQVDLAEADGVTTLTFAQGVTDTVLAESVGPGWDYYLDRLVAAETGADLTAIDFDDYYPAFQAHYRAALA</sequence>
<protein>
    <submittedName>
        <fullName evidence="3">SRPBCC family protein</fullName>
    </submittedName>
</protein>
<dbReference type="InterPro" id="IPR023393">
    <property type="entry name" value="START-like_dom_sf"/>
</dbReference>
<evidence type="ECO:0000313" key="3">
    <source>
        <dbReference type="EMBL" id="MDZ5660459.1"/>
    </source>
</evidence>